<evidence type="ECO:0000256" key="3">
    <source>
        <dbReference type="ARBA" id="ARBA00022692"/>
    </source>
</evidence>
<evidence type="ECO:0000256" key="4">
    <source>
        <dbReference type="ARBA" id="ARBA00022889"/>
    </source>
</evidence>
<evidence type="ECO:0000313" key="9">
    <source>
        <dbReference type="Proteomes" id="UP001372834"/>
    </source>
</evidence>
<evidence type="ECO:0000313" key="8">
    <source>
        <dbReference type="EMBL" id="KAK6639884.1"/>
    </source>
</evidence>
<dbReference type="Pfam" id="PF04923">
    <property type="entry name" value="Ninjurin"/>
    <property type="match status" value="1"/>
</dbReference>
<feature type="transmembrane region" description="Helical" evidence="7">
    <location>
        <begin position="65"/>
        <end position="90"/>
    </location>
</feature>
<keyword evidence="4" id="KW-0130">Cell adhesion</keyword>
<evidence type="ECO:0000256" key="5">
    <source>
        <dbReference type="ARBA" id="ARBA00022989"/>
    </source>
</evidence>
<dbReference type="InterPro" id="IPR007007">
    <property type="entry name" value="Ninjurin"/>
</dbReference>
<evidence type="ECO:0000256" key="7">
    <source>
        <dbReference type="SAM" id="Phobius"/>
    </source>
</evidence>
<dbReference type="Proteomes" id="UP001372834">
    <property type="component" value="Unassembled WGS sequence"/>
</dbReference>
<name>A0AAN8P6Y4_POLSC</name>
<dbReference type="PANTHER" id="PTHR12316:SF17">
    <property type="entry name" value="NINJURIN C, ISOFORM D"/>
    <property type="match status" value="1"/>
</dbReference>
<comment type="caution">
    <text evidence="8">The sequence shown here is derived from an EMBL/GenBank/DDBJ whole genome shotgun (WGS) entry which is preliminary data.</text>
</comment>
<dbReference type="EMBL" id="JAWJWE010000003">
    <property type="protein sequence ID" value="KAK6639884.1"/>
    <property type="molecule type" value="Genomic_DNA"/>
</dbReference>
<proteinExistence type="inferred from homology"/>
<keyword evidence="3 7" id="KW-0812">Transmembrane</keyword>
<dbReference type="GO" id="GO:0042246">
    <property type="term" value="P:tissue regeneration"/>
    <property type="evidence" value="ECO:0007669"/>
    <property type="project" value="InterPro"/>
</dbReference>
<keyword evidence="6 7" id="KW-0472">Membrane</keyword>
<evidence type="ECO:0000256" key="2">
    <source>
        <dbReference type="ARBA" id="ARBA00008141"/>
    </source>
</evidence>
<sequence>MSFKKSCFHDDATSCQCCVDDRKALDVNKYATKKTIAQGMLDIALLTANASQLKYILQVGRKHEFYTLMLGLIITSLILQVSEAVLNLILSRLDLRSKENEGLMTVMNHIATGCALLAMVSDVIKMSFGLDPALSVKDFYKLDNFTS</sequence>
<feature type="transmembrane region" description="Helical" evidence="7">
    <location>
        <begin position="102"/>
        <end position="120"/>
    </location>
</feature>
<dbReference type="AlphaFoldDB" id="A0AAN8P6Y4"/>
<dbReference type="PANTHER" id="PTHR12316">
    <property type="entry name" value="NINJURIN-RELATED"/>
    <property type="match status" value="1"/>
</dbReference>
<dbReference type="GO" id="GO:0016020">
    <property type="term" value="C:membrane"/>
    <property type="evidence" value="ECO:0007669"/>
    <property type="project" value="UniProtKB-SubCell"/>
</dbReference>
<evidence type="ECO:0008006" key="10">
    <source>
        <dbReference type="Google" id="ProtNLM"/>
    </source>
</evidence>
<gene>
    <name evidence="8" type="ORF">RUM43_008159</name>
</gene>
<comment type="subcellular location">
    <subcellularLocation>
        <location evidence="1">Membrane</location>
        <topology evidence="1">Multi-pass membrane protein</topology>
    </subcellularLocation>
</comment>
<comment type="similarity">
    <text evidence="2">Belongs to the ninjurin family.</text>
</comment>
<accession>A0AAN8P6Y4</accession>
<protein>
    <recommendedName>
        <fullName evidence="10">Ninjurin-1</fullName>
    </recommendedName>
</protein>
<keyword evidence="5 7" id="KW-1133">Transmembrane helix</keyword>
<evidence type="ECO:0000256" key="6">
    <source>
        <dbReference type="ARBA" id="ARBA00023136"/>
    </source>
</evidence>
<organism evidence="8 9">
    <name type="scientific">Polyplax serrata</name>
    <name type="common">Common mouse louse</name>
    <dbReference type="NCBI Taxonomy" id="468196"/>
    <lineage>
        <taxon>Eukaryota</taxon>
        <taxon>Metazoa</taxon>
        <taxon>Ecdysozoa</taxon>
        <taxon>Arthropoda</taxon>
        <taxon>Hexapoda</taxon>
        <taxon>Insecta</taxon>
        <taxon>Pterygota</taxon>
        <taxon>Neoptera</taxon>
        <taxon>Paraneoptera</taxon>
        <taxon>Psocodea</taxon>
        <taxon>Troctomorpha</taxon>
        <taxon>Phthiraptera</taxon>
        <taxon>Anoplura</taxon>
        <taxon>Polyplacidae</taxon>
        <taxon>Polyplax</taxon>
    </lineage>
</organism>
<reference evidence="8 9" key="1">
    <citation type="submission" date="2023-10" db="EMBL/GenBank/DDBJ databases">
        <title>Genomes of two closely related lineages of the louse Polyplax serrata with different host specificities.</title>
        <authorList>
            <person name="Martinu J."/>
            <person name="Tarabai H."/>
            <person name="Stefka J."/>
            <person name="Hypsa V."/>
        </authorList>
    </citation>
    <scope>NUCLEOTIDE SEQUENCE [LARGE SCALE GENOMIC DNA]</scope>
    <source>
        <strain evidence="8">HR10_N</strain>
    </source>
</reference>
<dbReference type="GO" id="GO:0007155">
    <property type="term" value="P:cell adhesion"/>
    <property type="evidence" value="ECO:0007669"/>
    <property type="project" value="UniProtKB-KW"/>
</dbReference>
<evidence type="ECO:0000256" key="1">
    <source>
        <dbReference type="ARBA" id="ARBA00004141"/>
    </source>
</evidence>